<accession>Q1ASN2</accession>
<keyword evidence="2" id="KW-1185">Reference proteome</keyword>
<name>Q1ASN2_RUBXD</name>
<dbReference type="KEGG" id="rxy:Rxyl_2679"/>
<evidence type="ECO:0000313" key="1">
    <source>
        <dbReference type="EMBL" id="ABG05596.1"/>
    </source>
</evidence>
<dbReference type="EMBL" id="CP000386">
    <property type="protein sequence ID" value="ABG05596.1"/>
    <property type="molecule type" value="Genomic_DNA"/>
</dbReference>
<dbReference type="Proteomes" id="UP000006637">
    <property type="component" value="Chromosome"/>
</dbReference>
<protein>
    <submittedName>
        <fullName evidence="1">Uncharacterized protein</fullName>
    </submittedName>
</protein>
<dbReference type="STRING" id="266117.Rxyl_2679"/>
<proteinExistence type="predicted"/>
<evidence type="ECO:0000313" key="2">
    <source>
        <dbReference type="Proteomes" id="UP000006637"/>
    </source>
</evidence>
<sequence>MAIQPRAYNHAIGRAIGTLRPEWRVRVVEPDDLPEKLAGARPQVVLCSQPCRAPGRGRPCWIEFYPRPDSAEVELRVDGEGGARGEVALEELLSLLDRRVAARAV</sequence>
<gene>
    <name evidence="1" type="ordered locus">Rxyl_2679</name>
</gene>
<organism evidence="1 2">
    <name type="scientific">Rubrobacter xylanophilus (strain DSM 9941 / JCM 11954 / NBRC 16129 / PRD-1)</name>
    <dbReference type="NCBI Taxonomy" id="266117"/>
    <lineage>
        <taxon>Bacteria</taxon>
        <taxon>Bacillati</taxon>
        <taxon>Actinomycetota</taxon>
        <taxon>Rubrobacteria</taxon>
        <taxon>Rubrobacterales</taxon>
        <taxon>Rubrobacteraceae</taxon>
        <taxon>Rubrobacter</taxon>
    </lineage>
</organism>
<dbReference type="HOGENOM" id="CLU_2234595_0_0_11"/>
<dbReference type="AlphaFoldDB" id="Q1ASN2"/>
<reference evidence="1 2" key="1">
    <citation type="submission" date="2006-06" db="EMBL/GenBank/DDBJ databases">
        <title>Complete sequence of Rubrobacter xylanophilus DSM 9941.</title>
        <authorList>
            <consortium name="US DOE Joint Genome Institute"/>
            <person name="Copeland A."/>
            <person name="Lucas S."/>
            <person name="Lapidus A."/>
            <person name="Barry K."/>
            <person name="Detter J.C."/>
            <person name="Glavina del Rio T."/>
            <person name="Hammon N."/>
            <person name="Israni S."/>
            <person name="Dalin E."/>
            <person name="Tice H."/>
            <person name="Pitluck S."/>
            <person name="Munk A.C."/>
            <person name="Brettin T."/>
            <person name="Bruce D."/>
            <person name="Han C."/>
            <person name="Tapia R."/>
            <person name="Gilna P."/>
            <person name="Schmutz J."/>
            <person name="Larimer F."/>
            <person name="Land M."/>
            <person name="Hauser L."/>
            <person name="Kyrpides N."/>
            <person name="Lykidis A."/>
            <person name="da Costa M.S."/>
            <person name="Rainey F.A."/>
            <person name="Empadinhas N."/>
            <person name="Jolivet E."/>
            <person name="Battista J.R."/>
            <person name="Richardson P."/>
        </authorList>
    </citation>
    <scope>NUCLEOTIDE SEQUENCE [LARGE SCALE GENOMIC DNA]</scope>
    <source>
        <strain evidence="2">DSM 9941 / NBRC 16129 / PRD-1</strain>
    </source>
</reference>